<feature type="compositionally biased region" description="Polar residues" evidence="1">
    <location>
        <begin position="1"/>
        <end position="19"/>
    </location>
</feature>
<gene>
    <name evidence="2" type="primary">MVP1_2</name>
    <name evidence="2" type="ORF">TWF191_008385</name>
</gene>
<dbReference type="PANTHER" id="PTHR47554">
    <property type="entry name" value="SORTING NEXIN MVP1"/>
    <property type="match status" value="1"/>
</dbReference>
<accession>A0A7C8QND2</accession>
<evidence type="ECO:0000313" key="3">
    <source>
        <dbReference type="Proteomes" id="UP000483672"/>
    </source>
</evidence>
<sequence>MSLFGSSPTDASPVRNRSSLFDDDDVGHGSGSNNNNSGGPRSSLFDDGLGGGSPWSMPTPRNKRSESNSEMIRNVMRGATVPEEYIDLFDEILSATGAVTVGAMERLLGESQVKTSDWDRILDLIAGRNRDDGTVVNREAFNVFLALVALAEDGDEYLGFDAVDDRKRSSFLPSSFYSFSFTPSAFF</sequence>
<organism evidence="2 3">
    <name type="scientific">Orbilia oligospora</name>
    <name type="common">Nematode-trapping fungus</name>
    <name type="synonym">Arthrobotrys oligospora</name>
    <dbReference type="NCBI Taxonomy" id="2813651"/>
    <lineage>
        <taxon>Eukaryota</taxon>
        <taxon>Fungi</taxon>
        <taxon>Dikarya</taxon>
        <taxon>Ascomycota</taxon>
        <taxon>Pezizomycotina</taxon>
        <taxon>Orbiliomycetes</taxon>
        <taxon>Orbiliales</taxon>
        <taxon>Orbiliaceae</taxon>
        <taxon>Orbilia</taxon>
    </lineage>
</organism>
<dbReference type="AlphaFoldDB" id="A0A7C8QND2"/>
<evidence type="ECO:0000256" key="1">
    <source>
        <dbReference type="SAM" id="MobiDB-lite"/>
    </source>
</evidence>
<name>A0A7C8QND2_ORBOL</name>
<dbReference type="GO" id="GO:0005768">
    <property type="term" value="C:endosome"/>
    <property type="evidence" value="ECO:0007669"/>
    <property type="project" value="TreeGrafter"/>
</dbReference>
<comment type="caution">
    <text evidence="2">The sequence shown here is derived from an EMBL/GenBank/DDBJ whole genome shotgun (WGS) entry which is preliminary data.</text>
</comment>
<dbReference type="EMBL" id="WIPF01000056">
    <property type="protein sequence ID" value="KAF3217968.1"/>
    <property type="molecule type" value="Genomic_DNA"/>
</dbReference>
<evidence type="ECO:0000313" key="2">
    <source>
        <dbReference type="EMBL" id="KAF3217968.1"/>
    </source>
</evidence>
<dbReference type="InterPro" id="IPR028662">
    <property type="entry name" value="SNX8/Mvp1"/>
</dbReference>
<dbReference type="Proteomes" id="UP000483672">
    <property type="component" value="Unassembled WGS sequence"/>
</dbReference>
<feature type="non-terminal residue" evidence="2">
    <location>
        <position position="187"/>
    </location>
</feature>
<feature type="region of interest" description="Disordered" evidence="1">
    <location>
        <begin position="1"/>
        <end position="69"/>
    </location>
</feature>
<feature type="compositionally biased region" description="Low complexity" evidence="1">
    <location>
        <begin position="31"/>
        <end position="47"/>
    </location>
</feature>
<dbReference type="GO" id="GO:0032266">
    <property type="term" value="F:phosphatidylinositol-3-phosphate binding"/>
    <property type="evidence" value="ECO:0007669"/>
    <property type="project" value="TreeGrafter"/>
</dbReference>
<dbReference type="GO" id="GO:0042147">
    <property type="term" value="P:retrograde transport, endosome to Golgi"/>
    <property type="evidence" value="ECO:0007669"/>
    <property type="project" value="InterPro"/>
</dbReference>
<protein>
    <submittedName>
        <fullName evidence="2">Sorting nexin mvp1</fullName>
    </submittedName>
</protein>
<proteinExistence type="predicted"/>
<dbReference type="GO" id="GO:0005829">
    <property type="term" value="C:cytosol"/>
    <property type="evidence" value="ECO:0007669"/>
    <property type="project" value="GOC"/>
</dbReference>
<dbReference type="PANTHER" id="PTHR47554:SF1">
    <property type="entry name" value="SORTING NEXIN MVP1"/>
    <property type="match status" value="1"/>
</dbReference>
<dbReference type="GO" id="GO:0006623">
    <property type="term" value="P:protein targeting to vacuole"/>
    <property type="evidence" value="ECO:0007669"/>
    <property type="project" value="TreeGrafter"/>
</dbReference>
<reference evidence="2 3" key="1">
    <citation type="submission" date="2019-06" db="EMBL/GenBank/DDBJ databases">
        <authorList>
            <person name="Palmer J.M."/>
        </authorList>
    </citation>
    <scope>NUCLEOTIDE SEQUENCE [LARGE SCALE GENOMIC DNA]</scope>
    <source>
        <strain evidence="2 3">TWF191</strain>
    </source>
</reference>